<feature type="compositionally biased region" description="Polar residues" evidence="1">
    <location>
        <begin position="48"/>
        <end position="71"/>
    </location>
</feature>
<name>A0AAE0SNL6_9BIVA</name>
<feature type="region of interest" description="Disordered" evidence="1">
    <location>
        <begin position="1"/>
        <end position="204"/>
    </location>
</feature>
<reference evidence="2" key="2">
    <citation type="journal article" date="2021" name="Genome Biol. Evol.">
        <title>Developing a high-quality reference genome for a parasitic bivalve with doubly uniparental inheritance (Bivalvia: Unionida).</title>
        <authorList>
            <person name="Smith C.H."/>
        </authorList>
    </citation>
    <scope>NUCLEOTIDE SEQUENCE</scope>
    <source>
        <strain evidence="2">CHS0354</strain>
        <tissue evidence="2">Mantle</tissue>
    </source>
</reference>
<feature type="compositionally biased region" description="Basic and acidic residues" evidence="1">
    <location>
        <begin position="193"/>
        <end position="204"/>
    </location>
</feature>
<reference evidence="2" key="3">
    <citation type="submission" date="2023-05" db="EMBL/GenBank/DDBJ databases">
        <authorList>
            <person name="Smith C.H."/>
        </authorList>
    </citation>
    <scope>NUCLEOTIDE SEQUENCE</scope>
    <source>
        <strain evidence="2">CHS0354</strain>
        <tissue evidence="2">Mantle</tissue>
    </source>
</reference>
<accession>A0AAE0SNL6</accession>
<dbReference type="EMBL" id="JAEAOA010001708">
    <property type="protein sequence ID" value="KAK3595152.1"/>
    <property type="molecule type" value="Genomic_DNA"/>
</dbReference>
<gene>
    <name evidence="2" type="ORF">CHS0354_028587</name>
</gene>
<proteinExistence type="predicted"/>
<comment type="caution">
    <text evidence="2">The sequence shown here is derived from an EMBL/GenBank/DDBJ whole genome shotgun (WGS) entry which is preliminary data.</text>
</comment>
<organism evidence="2 3">
    <name type="scientific">Potamilus streckersoni</name>
    <dbReference type="NCBI Taxonomy" id="2493646"/>
    <lineage>
        <taxon>Eukaryota</taxon>
        <taxon>Metazoa</taxon>
        <taxon>Spiralia</taxon>
        <taxon>Lophotrochozoa</taxon>
        <taxon>Mollusca</taxon>
        <taxon>Bivalvia</taxon>
        <taxon>Autobranchia</taxon>
        <taxon>Heteroconchia</taxon>
        <taxon>Palaeoheterodonta</taxon>
        <taxon>Unionida</taxon>
        <taxon>Unionoidea</taxon>
        <taxon>Unionidae</taxon>
        <taxon>Ambleminae</taxon>
        <taxon>Lampsilini</taxon>
        <taxon>Potamilus</taxon>
    </lineage>
</organism>
<feature type="compositionally biased region" description="Low complexity" evidence="1">
    <location>
        <begin position="38"/>
        <end position="47"/>
    </location>
</feature>
<dbReference type="AlphaFoldDB" id="A0AAE0SNL6"/>
<evidence type="ECO:0000313" key="3">
    <source>
        <dbReference type="Proteomes" id="UP001195483"/>
    </source>
</evidence>
<sequence>MEENKIGSRKRTNETPTNYRPTHQFQNSHHISRTIHPSQQQSQSQRQLHGTANTTRKQLSHISQDLTSQNLQDKDPLNDDFNNKEWSDSFQHKRQTAPALGARGEAHNQPIKKTIQRKQTNANSRKYPERDNSAYSYNAIKTNKEEDEEEESRSTSVSSNREIRQEGTQEVMKDVSLTGPNPFPTNKPKTKKNTKEEDQKTPTN</sequence>
<keyword evidence="3" id="KW-1185">Reference proteome</keyword>
<evidence type="ECO:0000313" key="2">
    <source>
        <dbReference type="EMBL" id="KAK3595152.1"/>
    </source>
</evidence>
<feature type="compositionally biased region" description="Basic and acidic residues" evidence="1">
    <location>
        <begin position="161"/>
        <end position="173"/>
    </location>
</feature>
<feature type="compositionally biased region" description="Polar residues" evidence="1">
    <location>
        <begin position="14"/>
        <end position="29"/>
    </location>
</feature>
<protein>
    <submittedName>
        <fullName evidence="2">Uncharacterized protein</fullName>
    </submittedName>
</protein>
<dbReference type="Proteomes" id="UP001195483">
    <property type="component" value="Unassembled WGS sequence"/>
</dbReference>
<feature type="compositionally biased region" description="Basic and acidic residues" evidence="1">
    <location>
        <begin position="72"/>
        <end position="91"/>
    </location>
</feature>
<reference evidence="2" key="1">
    <citation type="journal article" date="2021" name="Genome Biol. Evol.">
        <title>A High-Quality Reference Genome for a Parasitic Bivalve with Doubly Uniparental Inheritance (Bivalvia: Unionida).</title>
        <authorList>
            <person name="Smith C.H."/>
        </authorList>
    </citation>
    <scope>NUCLEOTIDE SEQUENCE</scope>
    <source>
        <strain evidence="2">CHS0354</strain>
    </source>
</reference>
<evidence type="ECO:0000256" key="1">
    <source>
        <dbReference type="SAM" id="MobiDB-lite"/>
    </source>
</evidence>